<proteinExistence type="predicted"/>
<feature type="region of interest" description="Disordered" evidence="1">
    <location>
        <begin position="116"/>
        <end position="136"/>
    </location>
</feature>
<dbReference type="AlphaFoldDB" id="A0AAV4BWW0"/>
<gene>
    <name evidence="2" type="ORF">PoB_005012200</name>
</gene>
<name>A0AAV4BWW0_9GAST</name>
<evidence type="ECO:0000313" key="3">
    <source>
        <dbReference type="Proteomes" id="UP000735302"/>
    </source>
</evidence>
<sequence length="181" mass="19890">MKDGKKKKSLHNKEEREHNKLILLVLESQSQDKNNCDIKSRLSHRLARRNQSNPHDSRQTLSAPEIEACLLYGRTVPLYAQTAPAGINCVHSFRTWSRVWFQSGRPGMRNGMLRDAGSSHDRQTLGGNNLGGKKNSVDFGTGNQSTGESVCVGGGGWEGSGIVKAASEQNALDGQRREGEF</sequence>
<protein>
    <submittedName>
        <fullName evidence="2">Uncharacterized protein</fullName>
    </submittedName>
</protein>
<comment type="caution">
    <text evidence="2">The sequence shown here is derived from an EMBL/GenBank/DDBJ whole genome shotgun (WGS) entry which is preliminary data.</text>
</comment>
<feature type="compositionally biased region" description="Low complexity" evidence="1">
    <location>
        <begin position="125"/>
        <end position="134"/>
    </location>
</feature>
<organism evidence="2 3">
    <name type="scientific">Plakobranchus ocellatus</name>
    <dbReference type="NCBI Taxonomy" id="259542"/>
    <lineage>
        <taxon>Eukaryota</taxon>
        <taxon>Metazoa</taxon>
        <taxon>Spiralia</taxon>
        <taxon>Lophotrochozoa</taxon>
        <taxon>Mollusca</taxon>
        <taxon>Gastropoda</taxon>
        <taxon>Heterobranchia</taxon>
        <taxon>Euthyneura</taxon>
        <taxon>Panpulmonata</taxon>
        <taxon>Sacoglossa</taxon>
        <taxon>Placobranchoidea</taxon>
        <taxon>Plakobranchidae</taxon>
        <taxon>Plakobranchus</taxon>
    </lineage>
</organism>
<evidence type="ECO:0000256" key="1">
    <source>
        <dbReference type="SAM" id="MobiDB-lite"/>
    </source>
</evidence>
<accession>A0AAV4BWW0</accession>
<dbReference type="Proteomes" id="UP000735302">
    <property type="component" value="Unassembled WGS sequence"/>
</dbReference>
<evidence type="ECO:0000313" key="2">
    <source>
        <dbReference type="EMBL" id="GFO23617.1"/>
    </source>
</evidence>
<reference evidence="2 3" key="1">
    <citation type="journal article" date="2021" name="Elife">
        <title>Chloroplast acquisition without the gene transfer in kleptoplastic sea slugs, Plakobranchus ocellatus.</title>
        <authorList>
            <person name="Maeda T."/>
            <person name="Takahashi S."/>
            <person name="Yoshida T."/>
            <person name="Shimamura S."/>
            <person name="Takaki Y."/>
            <person name="Nagai Y."/>
            <person name="Toyoda A."/>
            <person name="Suzuki Y."/>
            <person name="Arimoto A."/>
            <person name="Ishii H."/>
            <person name="Satoh N."/>
            <person name="Nishiyama T."/>
            <person name="Hasebe M."/>
            <person name="Maruyama T."/>
            <person name="Minagawa J."/>
            <person name="Obokata J."/>
            <person name="Shigenobu S."/>
        </authorList>
    </citation>
    <scope>NUCLEOTIDE SEQUENCE [LARGE SCALE GENOMIC DNA]</scope>
</reference>
<dbReference type="EMBL" id="BLXT01005511">
    <property type="protein sequence ID" value="GFO23617.1"/>
    <property type="molecule type" value="Genomic_DNA"/>
</dbReference>
<keyword evidence="3" id="KW-1185">Reference proteome</keyword>